<dbReference type="InterPro" id="IPR017900">
    <property type="entry name" value="4Fe4S_Fe_S_CS"/>
</dbReference>
<evidence type="ECO:0000313" key="2">
    <source>
        <dbReference type="EMBL" id="MDV0442137.1"/>
    </source>
</evidence>
<protein>
    <recommendedName>
        <fullName evidence="1">4Fe-4S ferredoxin-type domain-containing protein</fullName>
    </recommendedName>
</protein>
<evidence type="ECO:0000313" key="3">
    <source>
        <dbReference type="Proteomes" id="UP001273136"/>
    </source>
</evidence>
<reference evidence="2" key="1">
    <citation type="submission" date="2023-06" db="EMBL/GenBank/DDBJ databases">
        <title>Genome sequence of Methancorpusculaceae sp. Ag1.</title>
        <authorList>
            <person name="Protasov E."/>
            <person name="Platt K."/>
            <person name="Poehlein A."/>
            <person name="Daniel R."/>
            <person name="Brune A."/>
        </authorList>
    </citation>
    <scope>NUCLEOTIDE SEQUENCE</scope>
    <source>
        <strain evidence="2">Ag1</strain>
    </source>
</reference>
<name>A0AAE4MDU6_9EURY</name>
<dbReference type="PROSITE" id="PS51379">
    <property type="entry name" value="4FE4S_FER_2"/>
    <property type="match status" value="1"/>
</dbReference>
<evidence type="ECO:0000259" key="1">
    <source>
        <dbReference type="PROSITE" id="PS51379"/>
    </source>
</evidence>
<dbReference type="InterPro" id="IPR017896">
    <property type="entry name" value="4Fe4S_Fe-S-bd"/>
</dbReference>
<organism evidence="2 3">
    <name type="scientific">Methanorbis furvi</name>
    <dbReference type="NCBI Taxonomy" id="3028299"/>
    <lineage>
        <taxon>Archaea</taxon>
        <taxon>Methanobacteriati</taxon>
        <taxon>Methanobacteriota</taxon>
        <taxon>Stenosarchaea group</taxon>
        <taxon>Methanomicrobia</taxon>
        <taxon>Methanomicrobiales</taxon>
        <taxon>Methanocorpusculaceae</taxon>
        <taxon>Methanorbis</taxon>
    </lineage>
</organism>
<dbReference type="GO" id="GO:0016491">
    <property type="term" value="F:oxidoreductase activity"/>
    <property type="evidence" value="ECO:0007669"/>
    <property type="project" value="UniProtKB-ARBA"/>
</dbReference>
<sequence>MLFDAAVKAGAISSSAPDAKGLEIRGKIENVMIKMGKNAQAKQFAEAGPGLGNYMEAASRCIKCYGCIENCPICSCSENCSTKKPELVRPGIVPPDFMFQMIRFAHIANSCINCGQCSELCPMDIPNSLYMHAQQLEYERMFGYKPGYDMTLPAMSCDCTAKKTEPHTTIYQRRR</sequence>
<dbReference type="SUPFAM" id="SSF46548">
    <property type="entry name" value="alpha-helical ferredoxin"/>
    <property type="match status" value="1"/>
</dbReference>
<comment type="caution">
    <text evidence="2">The sequence shown here is derived from an EMBL/GenBank/DDBJ whole genome shotgun (WGS) entry which is preliminary data.</text>
</comment>
<dbReference type="PROSITE" id="PS00198">
    <property type="entry name" value="4FE4S_FER_1"/>
    <property type="match status" value="1"/>
</dbReference>
<accession>A0AAE4MDU6</accession>
<proteinExistence type="predicted"/>
<gene>
    <name evidence="2" type="ORF">McpAg1_13620</name>
</gene>
<feature type="domain" description="4Fe-4S ferredoxin-type" evidence="1">
    <location>
        <begin position="102"/>
        <end position="132"/>
    </location>
</feature>
<keyword evidence="3" id="KW-1185">Reference proteome</keyword>
<dbReference type="EMBL" id="JAWDKA010000006">
    <property type="protein sequence ID" value="MDV0442137.1"/>
    <property type="molecule type" value="Genomic_DNA"/>
</dbReference>
<dbReference type="Pfam" id="PF13534">
    <property type="entry name" value="Fer4_17"/>
    <property type="match status" value="1"/>
</dbReference>
<dbReference type="Proteomes" id="UP001273136">
    <property type="component" value="Unassembled WGS sequence"/>
</dbReference>
<dbReference type="AlphaFoldDB" id="A0AAE4MDU6"/>